<reference evidence="5 6" key="1">
    <citation type="journal article" date="2021" name="Front. Microbiol.">
        <title>Aerobic Denitrification and Heterotrophic Sulfur Oxidation in the Genus Halomonas Revealed by Six Novel Species Characterizations and Genome-Based Analysis.</title>
        <authorList>
            <person name="Wang L."/>
            <person name="Shao Z."/>
        </authorList>
    </citation>
    <scope>NUCLEOTIDE SEQUENCE [LARGE SCALE GENOMIC DNA]</scope>
    <source>
        <strain evidence="5 6">MCCC 1A11081</strain>
    </source>
</reference>
<dbReference type="CDD" id="cd00130">
    <property type="entry name" value="PAS"/>
    <property type="match status" value="2"/>
</dbReference>
<dbReference type="PANTHER" id="PTHR44757:SF2">
    <property type="entry name" value="BIOFILM ARCHITECTURE MAINTENANCE PROTEIN MBAA"/>
    <property type="match status" value="1"/>
</dbReference>
<dbReference type="Pfam" id="PF00563">
    <property type="entry name" value="EAL"/>
    <property type="match status" value="1"/>
</dbReference>
<comment type="caution">
    <text evidence="5">The sequence shown here is derived from an EMBL/GenBank/DDBJ whole genome shotgun (WGS) entry which is preliminary data.</text>
</comment>
<keyword evidence="6" id="KW-1185">Reference proteome</keyword>
<accession>A0ABS9A586</accession>
<name>A0ABS9A586_9GAMM</name>
<dbReference type="SMART" id="SM00052">
    <property type="entry name" value="EAL"/>
    <property type="match status" value="1"/>
</dbReference>
<dbReference type="InterPro" id="IPR035965">
    <property type="entry name" value="PAS-like_dom_sf"/>
</dbReference>
<dbReference type="NCBIfam" id="TIGR00229">
    <property type="entry name" value="sensory_box"/>
    <property type="match status" value="2"/>
</dbReference>
<dbReference type="Pfam" id="PF08448">
    <property type="entry name" value="PAS_4"/>
    <property type="match status" value="1"/>
</dbReference>
<dbReference type="NCBIfam" id="TIGR00254">
    <property type="entry name" value="GGDEF"/>
    <property type="match status" value="1"/>
</dbReference>
<dbReference type="PROSITE" id="PS50113">
    <property type="entry name" value="PAC"/>
    <property type="match status" value="2"/>
</dbReference>
<dbReference type="InterPro" id="IPR012226">
    <property type="entry name" value="Diguanyl_cyclase/Pdiesterase"/>
</dbReference>
<feature type="domain" description="PAC" evidence="2">
    <location>
        <begin position="249"/>
        <end position="300"/>
    </location>
</feature>
<dbReference type="SMART" id="SM00091">
    <property type="entry name" value="PAS"/>
    <property type="match status" value="2"/>
</dbReference>
<feature type="domain" description="GGDEF" evidence="4">
    <location>
        <begin position="457"/>
        <end position="590"/>
    </location>
</feature>
<dbReference type="InterPro" id="IPR001633">
    <property type="entry name" value="EAL_dom"/>
</dbReference>
<feature type="domain" description="PAS" evidence="1">
    <location>
        <begin position="189"/>
        <end position="247"/>
    </location>
</feature>
<evidence type="ECO:0000259" key="4">
    <source>
        <dbReference type="PROSITE" id="PS50887"/>
    </source>
</evidence>
<dbReference type="Gene3D" id="3.30.70.270">
    <property type="match status" value="1"/>
</dbReference>
<dbReference type="SMART" id="SM00086">
    <property type="entry name" value="PAC"/>
    <property type="match status" value="2"/>
</dbReference>
<dbReference type="InterPro" id="IPR029787">
    <property type="entry name" value="Nucleotide_cyclase"/>
</dbReference>
<evidence type="ECO:0000259" key="1">
    <source>
        <dbReference type="PROSITE" id="PS50112"/>
    </source>
</evidence>
<dbReference type="EMBL" id="JABFTX010000002">
    <property type="protein sequence ID" value="MCE8003210.1"/>
    <property type="molecule type" value="Genomic_DNA"/>
</dbReference>
<dbReference type="InterPro" id="IPR000014">
    <property type="entry name" value="PAS"/>
</dbReference>
<evidence type="ECO:0000313" key="5">
    <source>
        <dbReference type="EMBL" id="MCE8003210.1"/>
    </source>
</evidence>
<dbReference type="InterPro" id="IPR000700">
    <property type="entry name" value="PAS-assoc_C"/>
</dbReference>
<dbReference type="InterPro" id="IPR013656">
    <property type="entry name" value="PAS_4"/>
</dbReference>
<evidence type="ECO:0000259" key="3">
    <source>
        <dbReference type="PROSITE" id="PS50883"/>
    </source>
</evidence>
<dbReference type="PROSITE" id="PS50112">
    <property type="entry name" value="PAS"/>
    <property type="match status" value="2"/>
</dbReference>
<feature type="domain" description="PAC" evidence="2">
    <location>
        <begin position="371"/>
        <end position="425"/>
    </location>
</feature>
<dbReference type="CDD" id="cd01949">
    <property type="entry name" value="GGDEF"/>
    <property type="match status" value="1"/>
</dbReference>
<evidence type="ECO:0000259" key="2">
    <source>
        <dbReference type="PROSITE" id="PS50113"/>
    </source>
</evidence>
<feature type="domain" description="PAS" evidence="1">
    <location>
        <begin position="297"/>
        <end position="346"/>
    </location>
</feature>
<dbReference type="SUPFAM" id="SSF55781">
    <property type="entry name" value="GAF domain-like"/>
    <property type="match status" value="1"/>
</dbReference>
<dbReference type="InterPro" id="IPR000160">
    <property type="entry name" value="GGDEF_dom"/>
</dbReference>
<dbReference type="Pfam" id="PF00990">
    <property type="entry name" value="GGDEF"/>
    <property type="match status" value="1"/>
</dbReference>
<dbReference type="PANTHER" id="PTHR44757">
    <property type="entry name" value="DIGUANYLATE CYCLASE DGCP"/>
    <property type="match status" value="1"/>
</dbReference>
<protein>
    <submittedName>
        <fullName evidence="5">EAL domain-containing protein</fullName>
    </submittedName>
</protein>
<dbReference type="PROSITE" id="PS50887">
    <property type="entry name" value="GGDEF"/>
    <property type="match status" value="1"/>
</dbReference>
<dbReference type="Pfam" id="PF13185">
    <property type="entry name" value="GAF_2"/>
    <property type="match status" value="1"/>
</dbReference>
<dbReference type="Gene3D" id="3.20.20.450">
    <property type="entry name" value="EAL domain"/>
    <property type="match status" value="1"/>
</dbReference>
<dbReference type="SUPFAM" id="SSF55073">
    <property type="entry name" value="Nucleotide cyclase"/>
    <property type="match status" value="1"/>
</dbReference>
<dbReference type="InterPro" id="IPR003018">
    <property type="entry name" value="GAF"/>
</dbReference>
<dbReference type="InterPro" id="IPR001610">
    <property type="entry name" value="PAC"/>
</dbReference>
<organism evidence="5 6">
    <name type="scientific">Billgrantia ethanolica</name>
    <dbReference type="NCBI Taxonomy" id="2733486"/>
    <lineage>
        <taxon>Bacteria</taxon>
        <taxon>Pseudomonadati</taxon>
        <taxon>Pseudomonadota</taxon>
        <taxon>Gammaproteobacteria</taxon>
        <taxon>Oceanospirillales</taxon>
        <taxon>Halomonadaceae</taxon>
        <taxon>Billgrantia</taxon>
    </lineage>
</organism>
<dbReference type="SMART" id="SM00267">
    <property type="entry name" value="GGDEF"/>
    <property type="match status" value="1"/>
</dbReference>
<dbReference type="Gene3D" id="3.30.450.40">
    <property type="match status" value="1"/>
</dbReference>
<feature type="domain" description="EAL" evidence="3">
    <location>
        <begin position="599"/>
        <end position="853"/>
    </location>
</feature>
<dbReference type="SMART" id="SM00065">
    <property type="entry name" value="GAF"/>
    <property type="match status" value="1"/>
</dbReference>
<proteinExistence type="predicted"/>
<dbReference type="Proteomes" id="UP001320168">
    <property type="component" value="Unassembled WGS sequence"/>
</dbReference>
<dbReference type="SUPFAM" id="SSF55785">
    <property type="entry name" value="PYP-like sensor domain (PAS domain)"/>
    <property type="match status" value="2"/>
</dbReference>
<dbReference type="Pfam" id="PF13426">
    <property type="entry name" value="PAS_9"/>
    <property type="match status" value="1"/>
</dbReference>
<dbReference type="InterPro" id="IPR035919">
    <property type="entry name" value="EAL_sf"/>
</dbReference>
<dbReference type="InterPro" id="IPR052155">
    <property type="entry name" value="Biofilm_reg_signaling"/>
</dbReference>
<dbReference type="RefSeq" id="WP_234269937.1">
    <property type="nucleotide sequence ID" value="NZ_JABFTX010000002.1"/>
</dbReference>
<dbReference type="SUPFAM" id="SSF141868">
    <property type="entry name" value="EAL domain-like"/>
    <property type="match status" value="1"/>
</dbReference>
<dbReference type="PIRSF" id="PIRSF005925">
    <property type="entry name" value="Dos"/>
    <property type="match status" value="1"/>
</dbReference>
<dbReference type="Gene3D" id="3.30.450.20">
    <property type="entry name" value="PAS domain"/>
    <property type="match status" value="2"/>
</dbReference>
<dbReference type="InterPro" id="IPR043128">
    <property type="entry name" value="Rev_trsase/Diguanyl_cyclase"/>
</dbReference>
<evidence type="ECO:0000313" key="6">
    <source>
        <dbReference type="Proteomes" id="UP001320168"/>
    </source>
</evidence>
<dbReference type="CDD" id="cd01948">
    <property type="entry name" value="EAL"/>
    <property type="match status" value="1"/>
</dbReference>
<gene>
    <name evidence="5" type="ORF">HOP53_10225</name>
</gene>
<dbReference type="PROSITE" id="PS50883">
    <property type="entry name" value="EAL"/>
    <property type="match status" value="1"/>
</dbReference>
<sequence length="862" mass="97094">MTDELALLEVQQDIHELIAQQAPLETTLDAIAHWIGIQLPGAVVAFMRFDPARSSLSLMPSQRFSRAYWERLQHVPVDTSSASFGAAAYLRRQVITEDIQADPRWVAFRDAALAEGFRSCWSSPVITTQGELLGTFGTYYPEARAPSELSKRRLIQAAALIALAVIRDRDSRHHRTLAEWHRSLFVNHPDGVYEFDLEGRFQRGNAALERITGYPAGALIGRHFNEFVAPDYRELTQTAFDAAKAGASRHYETMGVHADGHTYYVEVTNFPVTVEGDIIGVYGICHDITARKRQEAELRLLQRGIQSSPNGILMADATRHDLPLVYANEAFYRITGYTPDDVLGRNCRFLQGNETDPAAIGKIRQSVVDRTEVQVTLLNYRKDGTPFWNRLAINPVFDEAGRCTHFIGILEDITEQKNQEAQIAHQATHDLLTDLPNRPALENRLEHVFRVSRENQKLLAVMHLDLDGFKAINDGLGYTVGNQLLMAVADRLRQLLRHTDTLARLTGDEFVFLMPGFRAREEVIDAAERILNALEHPFEIDGRALHISTSIGIACSDEDVHQAQELLQHADLAVEAAKKQGRNTWQWYQGEGVGHTSEHVMLRHDLHTALRENQFELYYQPVVDAVSGQIRSVEALVRWHHPTHGMVSPGIFIPIAEQTGQIIPLGRWVLRQACQSLAEQLAKGERIFPVAINISSLQFHRDGFLNEIQDILDETGLPPELLELEMTESILMVGAELAIEMIRRLRGMRITVAIDDFGTGFSSLSYLRDLPIHKIKLDRAFIQNILTSRSNAAIVQGIITMAHHMDLVVVAEGVEEREQQQDLIRRNCNLLQGFLFARPMPLADLMALPDRLPLMNDDTIID</sequence>
<dbReference type="InterPro" id="IPR029016">
    <property type="entry name" value="GAF-like_dom_sf"/>
</dbReference>